<evidence type="ECO:0000256" key="1">
    <source>
        <dbReference type="SAM" id="Phobius"/>
    </source>
</evidence>
<reference evidence="2" key="1">
    <citation type="submission" date="2014-11" db="EMBL/GenBank/DDBJ databases">
        <authorList>
            <person name="Amaro Gonzalez C."/>
        </authorList>
    </citation>
    <scope>NUCLEOTIDE SEQUENCE</scope>
</reference>
<evidence type="ECO:0000313" key="2">
    <source>
        <dbReference type="EMBL" id="JAH89166.1"/>
    </source>
</evidence>
<keyword evidence="1" id="KW-1133">Transmembrane helix</keyword>
<feature type="transmembrane region" description="Helical" evidence="1">
    <location>
        <begin position="12"/>
        <end position="32"/>
    </location>
</feature>
<organism evidence="2">
    <name type="scientific">Anguilla anguilla</name>
    <name type="common">European freshwater eel</name>
    <name type="synonym">Muraena anguilla</name>
    <dbReference type="NCBI Taxonomy" id="7936"/>
    <lineage>
        <taxon>Eukaryota</taxon>
        <taxon>Metazoa</taxon>
        <taxon>Chordata</taxon>
        <taxon>Craniata</taxon>
        <taxon>Vertebrata</taxon>
        <taxon>Euteleostomi</taxon>
        <taxon>Actinopterygii</taxon>
        <taxon>Neopterygii</taxon>
        <taxon>Teleostei</taxon>
        <taxon>Anguilliformes</taxon>
        <taxon>Anguillidae</taxon>
        <taxon>Anguilla</taxon>
    </lineage>
</organism>
<dbReference type="EMBL" id="GBXM01019411">
    <property type="protein sequence ID" value="JAH89166.1"/>
    <property type="molecule type" value="Transcribed_RNA"/>
</dbReference>
<sequence>MVIIQHVLIDWISFSGSVIFTNGAFLTGLSAITTVNKIHPKYILLHHLFLKTPVVWILACFSIKGSQC</sequence>
<name>A0A0E9WFT0_ANGAN</name>
<proteinExistence type="predicted"/>
<keyword evidence="1" id="KW-0472">Membrane</keyword>
<dbReference type="AlphaFoldDB" id="A0A0E9WFT0"/>
<protein>
    <submittedName>
        <fullName evidence="2">Uncharacterized protein</fullName>
    </submittedName>
</protein>
<keyword evidence="1" id="KW-0812">Transmembrane</keyword>
<feature type="transmembrane region" description="Helical" evidence="1">
    <location>
        <begin position="44"/>
        <end position="63"/>
    </location>
</feature>
<reference evidence="2" key="2">
    <citation type="journal article" date="2015" name="Fish Shellfish Immunol.">
        <title>Early steps in the European eel (Anguilla anguilla)-Vibrio vulnificus interaction in the gills: Role of the RtxA13 toxin.</title>
        <authorList>
            <person name="Callol A."/>
            <person name="Pajuelo D."/>
            <person name="Ebbesson L."/>
            <person name="Teles M."/>
            <person name="MacKenzie S."/>
            <person name="Amaro C."/>
        </authorList>
    </citation>
    <scope>NUCLEOTIDE SEQUENCE</scope>
</reference>
<accession>A0A0E9WFT0</accession>